<protein>
    <submittedName>
        <fullName evidence="1">Uncharacterized protein</fullName>
    </submittedName>
</protein>
<organism evidence="1 2">
    <name type="scientific">Methylobacterium planeticum</name>
    <dbReference type="NCBI Taxonomy" id="2615211"/>
    <lineage>
        <taxon>Bacteria</taxon>
        <taxon>Pseudomonadati</taxon>
        <taxon>Pseudomonadota</taxon>
        <taxon>Alphaproteobacteria</taxon>
        <taxon>Hyphomicrobiales</taxon>
        <taxon>Methylobacteriaceae</taxon>
        <taxon>Methylobacterium</taxon>
    </lineage>
</organism>
<evidence type="ECO:0000313" key="1">
    <source>
        <dbReference type="EMBL" id="KAB1068820.1"/>
    </source>
</evidence>
<dbReference type="Proteomes" id="UP000441523">
    <property type="component" value="Unassembled WGS sequence"/>
</dbReference>
<dbReference type="EMBL" id="VZZJ01000045">
    <property type="protein sequence ID" value="KAB1068820.1"/>
    <property type="molecule type" value="Genomic_DNA"/>
</dbReference>
<reference evidence="1 2" key="1">
    <citation type="submission" date="2019-09" db="EMBL/GenBank/DDBJ databases">
        <title>YIM 132548 draft genome.</title>
        <authorList>
            <person name="Jiang L."/>
        </authorList>
    </citation>
    <scope>NUCLEOTIDE SEQUENCE [LARGE SCALE GENOMIC DNA]</scope>
    <source>
        <strain evidence="1 2">YIM 132548</strain>
    </source>
</reference>
<dbReference type="AlphaFoldDB" id="A0A6N6MDP0"/>
<dbReference type="RefSeq" id="WP_150966814.1">
    <property type="nucleotide sequence ID" value="NZ_VZZJ01000045.1"/>
</dbReference>
<evidence type="ECO:0000313" key="2">
    <source>
        <dbReference type="Proteomes" id="UP000441523"/>
    </source>
</evidence>
<keyword evidence="2" id="KW-1185">Reference proteome</keyword>
<gene>
    <name evidence="1" type="ORF">F6X51_26255</name>
</gene>
<accession>A0A6N6MDP0</accession>
<name>A0A6N6MDP0_9HYPH</name>
<sequence length="138" mass="15087">MRRTKPFDFAHDVLGFVLDSLVEAQKAPDRETANACLSEAAGAIPCLWDALEDAGQDKEARRSKAKIQLVFEGEGAIQDVIASNDDVFAQELARLREHVSAAFRAAGGQPSDRYAAEGTNKFGLSAFTIEQSEEDDRR</sequence>
<comment type="caution">
    <text evidence="1">The sequence shown here is derived from an EMBL/GenBank/DDBJ whole genome shotgun (WGS) entry which is preliminary data.</text>
</comment>
<proteinExistence type="predicted"/>